<name>A0AAN8PYB6_POLSC</name>
<dbReference type="AlphaFoldDB" id="A0AAN8PYB6"/>
<proteinExistence type="predicted"/>
<dbReference type="Proteomes" id="UP001372834">
    <property type="component" value="Unassembled WGS sequence"/>
</dbReference>
<evidence type="ECO:0000313" key="2">
    <source>
        <dbReference type="EMBL" id="KAK6639772.1"/>
    </source>
</evidence>
<protein>
    <submittedName>
        <fullName evidence="2">Uncharacterized protein</fullName>
    </submittedName>
</protein>
<evidence type="ECO:0000313" key="3">
    <source>
        <dbReference type="Proteomes" id="UP001372834"/>
    </source>
</evidence>
<sequence length="83" mass="8923">MLRLMPCAGFSSSVLWLPGIGQVEPLEALSVSTLTNSYLHTHEDSSENRTDIEVSESPGSQKESLMPLAQSQDSSEGELCLGL</sequence>
<feature type="compositionally biased region" description="Basic and acidic residues" evidence="1">
    <location>
        <begin position="40"/>
        <end position="52"/>
    </location>
</feature>
<dbReference type="EMBL" id="JAWJWE010000003">
    <property type="protein sequence ID" value="KAK6639772.1"/>
    <property type="molecule type" value="Genomic_DNA"/>
</dbReference>
<organism evidence="2 3">
    <name type="scientific">Polyplax serrata</name>
    <name type="common">Common mouse louse</name>
    <dbReference type="NCBI Taxonomy" id="468196"/>
    <lineage>
        <taxon>Eukaryota</taxon>
        <taxon>Metazoa</taxon>
        <taxon>Ecdysozoa</taxon>
        <taxon>Arthropoda</taxon>
        <taxon>Hexapoda</taxon>
        <taxon>Insecta</taxon>
        <taxon>Pterygota</taxon>
        <taxon>Neoptera</taxon>
        <taxon>Paraneoptera</taxon>
        <taxon>Psocodea</taxon>
        <taxon>Troctomorpha</taxon>
        <taxon>Phthiraptera</taxon>
        <taxon>Anoplura</taxon>
        <taxon>Polyplacidae</taxon>
        <taxon>Polyplax</taxon>
    </lineage>
</organism>
<evidence type="ECO:0000256" key="1">
    <source>
        <dbReference type="SAM" id="MobiDB-lite"/>
    </source>
</evidence>
<reference evidence="2 3" key="1">
    <citation type="submission" date="2023-10" db="EMBL/GenBank/DDBJ databases">
        <title>Genomes of two closely related lineages of the louse Polyplax serrata with different host specificities.</title>
        <authorList>
            <person name="Martinu J."/>
            <person name="Tarabai H."/>
            <person name="Stefka J."/>
            <person name="Hypsa V."/>
        </authorList>
    </citation>
    <scope>NUCLEOTIDE SEQUENCE [LARGE SCALE GENOMIC DNA]</scope>
    <source>
        <strain evidence="2">HR10_N</strain>
    </source>
</reference>
<comment type="caution">
    <text evidence="2">The sequence shown here is derived from an EMBL/GenBank/DDBJ whole genome shotgun (WGS) entry which is preliminary data.</text>
</comment>
<feature type="region of interest" description="Disordered" evidence="1">
    <location>
        <begin position="40"/>
        <end position="83"/>
    </location>
</feature>
<accession>A0AAN8PYB6</accession>
<feature type="compositionally biased region" description="Polar residues" evidence="1">
    <location>
        <begin position="57"/>
        <end position="74"/>
    </location>
</feature>
<gene>
    <name evidence="2" type="ORF">RUM43_008047</name>
</gene>